<gene>
    <name evidence="2" type="ORF">HU752_024385</name>
</gene>
<keyword evidence="1" id="KW-0812">Transmembrane</keyword>
<keyword evidence="3" id="KW-1185">Reference proteome</keyword>
<evidence type="ECO:0000313" key="3">
    <source>
        <dbReference type="Proteomes" id="UP000634530"/>
    </source>
</evidence>
<dbReference type="EMBL" id="CP077093">
    <property type="protein sequence ID" value="QXI27031.1"/>
    <property type="molecule type" value="Genomic_DNA"/>
</dbReference>
<sequence length="47" mass="5022">MSAHEPCPEQPAAMRMLLAHLQGLAVAALLILGLTLLACLLLPVNFR</sequence>
<dbReference type="AlphaFoldDB" id="A0A9E6PJ22"/>
<organism evidence="2 3">
    <name type="scientific">Pseudomonas vanderleydeniana</name>
    <dbReference type="NCBI Taxonomy" id="2745495"/>
    <lineage>
        <taxon>Bacteria</taxon>
        <taxon>Pseudomonadati</taxon>
        <taxon>Pseudomonadota</taxon>
        <taxon>Gammaproteobacteria</taxon>
        <taxon>Pseudomonadales</taxon>
        <taxon>Pseudomonadaceae</taxon>
        <taxon>Pseudomonas</taxon>
    </lineage>
</organism>
<reference evidence="2 3" key="2">
    <citation type="journal article" date="2021" name="Microorganisms">
        <title>The Ever-Expanding Pseudomonas Genus: Description of 43 New Species and Partition of the Pseudomonas putida Group.</title>
        <authorList>
            <person name="Girard L."/>
            <person name="Lood C."/>
            <person name="Hofte M."/>
            <person name="Vandamme P."/>
            <person name="Rokni-Zadeh H."/>
            <person name="van Noort V."/>
            <person name="Lavigne R."/>
            <person name="De Mot R."/>
        </authorList>
    </citation>
    <scope>NUCLEOTIDE SEQUENCE [LARGE SCALE GENOMIC DNA]</scope>
    <source>
        <strain evidence="2 3">RW8P3</strain>
    </source>
</reference>
<dbReference type="Proteomes" id="UP000634530">
    <property type="component" value="Chromosome"/>
</dbReference>
<proteinExistence type="predicted"/>
<evidence type="ECO:0000256" key="1">
    <source>
        <dbReference type="SAM" id="Phobius"/>
    </source>
</evidence>
<feature type="transmembrane region" description="Helical" evidence="1">
    <location>
        <begin position="24"/>
        <end position="44"/>
    </location>
</feature>
<evidence type="ECO:0000313" key="2">
    <source>
        <dbReference type="EMBL" id="QXI27031.1"/>
    </source>
</evidence>
<reference evidence="2 3" key="1">
    <citation type="journal article" date="2020" name="Microorganisms">
        <title>Reliable Identification of Environmental Pseudomonas Isolates Using the rpoD Gene.</title>
        <authorList>
            <consortium name="The Broad Institute Genome Sequencing Platform"/>
            <person name="Girard L."/>
            <person name="Lood C."/>
            <person name="Rokni-Zadeh H."/>
            <person name="van Noort V."/>
            <person name="Lavigne R."/>
            <person name="De Mot R."/>
        </authorList>
    </citation>
    <scope>NUCLEOTIDE SEQUENCE [LARGE SCALE GENOMIC DNA]</scope>
    <source>
        <strain evidence="2 3">RW8P3</strain>
    </source>
</reference>
<keyword evidence="1" id="KW-0472">Membrane</keyword>
<accession>A0A9E6PJ22</accession>
<keyword evidence="1" id="KW-1133">Transmembrane helix</keyword>
<dbReference type="RefSeq" id="WP_186681478.1">
    <property type="nucleotide sequence ID" value="NZ_CP077093.1"/>
</dbReference>
<dbReference type="KEGG" id="pvw:HU752_024385"/>
<name>A0A9E6PJ22_9PSED</name>
<protein>
    <submittedName>
        <fullName evidence="2">Uncharacterized protein</fullName>
    </submittedName>
</protein>